<accession>A0A2T6BZN3</accession>
<evidence type="ECO:0000313" key="2">
    <source>
        <dbReference type="Proteomes" id="UP000244090"/>
    </source>
</evidence>
<keyword evidence="2" id="KW-1185">Reference proteome</keyword>
<dbReference type="AlphaFoldDB" id="A0A2T6BZN3"/>
<dbReference type="Proteomes" id="UP000244090">
    <property type="component" value="Unassembled WGS sequence"/>
</dbReference>
<reference evidence="1 2" key="1">
    <citation type="submission" date="2018-04" db="EMBL/GenBank/DDBJ databases">
        <title>Genomic Encyclopedia of Archaeal and Bacterial Type Strains, Phase II (KMG-II): from individual species to whole genera.</title>
        <authorList>
            <person name="Goeker M."/>
        </authorList>
    </citation>
    <scope>NUCLEOTIDE SEQUENCE [LARGE SCALE GENOMIC DNA]</scope>
    <source>
        <strain evidence="1 2">DSM 25731</strain>
    </source>
</reference>
<protein>
    <submittedName>
        <fullName evidence="1">Uncharacterized protein</fullName>
    </submittedName>
</protein>
<proteinExistence type="predicted"/>
<name>A0A2T6BZN3_9FLAO</name>
<sequence length="44" mass="5171">MKKRNLKSLKVRKSIISNFKKEKIKGGDTDNSWQLTHCCNVQKH</sequence>
<organism evidence="1 2">
    <name type="scientific">Kordia periserrulae</name>
    <dbReference type="NCBI Taxonomy" id="701523"/>
    <lineage>
        <taxon>Bacteria</taxon>
        <taxon>Pseudomonadati</taxon>
        <taxon>Bacteroidota</taxon>
        <taxon>Flavobacteriia</taxon>
        <taxon>Flavobacteriales</taxon>
        <taxon>Flavobacteriaceae</taxon>
        <taxon>Kordia</taxon>
    </lineage>
</organism>
<evidence type="ECO:0000313" key="1">
    <source>
        <dbReference type="EMBL" id="PTX61533.1"/>
    </source>
</evidence>
<comment type="caution">
    <text evidence="1">The sequence shown here is derived from an EMBL/GenBank/DDBJ whole genome shotgun (WGS) entry which is preliminary data.</text>
</comment>
<gene>
    <name evidence="1" type="ORF">C8N46_104176</name>
</gene>
<dbReference type="EMBL" id="QBKT01000004">
    <property type="protein sequence ID" value="PTX61533.1"/>
    <property type="molecule type" value="Genomic_DNA"/>
</dbReference>
<dbReference type="RefSeq" id="WP_262498074.1">
    <property type="nucleotide sequence ID" value="NZ_QBKT01000004.1"/>
</dbReference>